<evidence type="ECO:0000259" key="1">
    <source>
        <dbReference type="Pfam" id="PF01850"/>
    </source>
</evidence>
<dbReference type="AlphaFoldDB" id="A0A1F8BZZ8"/>
<protein>
    <recommendedName>
        <fullName evidence="1">PIN domain-containing protein</fullName>
    </recommendedName>
</protein>
<dbReference type="Proteomes" id="UP000178429">
    <property type="component" value="Unassembled WGS sequence"/>
</dbReference>
<dbReference type="PANTHER" id="PTHR39677:SF4">
    <property type="entry name" value="RIBONUCLEASE VAPC6"/>
    <property type="match status" value="1"/>
</dbReference>
<organism evidence="2 3">
    <name type="scientific">Candidatus Woesebacteria bacterium RIFCSPLOWO2_01_FULL_44_14</name>
    <dbReference type="NCBI Taxonomy" id="1802525"/>
    <lineage>
        <taxon>Bacteria</taxon>
        <taxon>Candidatus Woeseibacteriota</taxon>
    </lineage>
</organism>
<gene>
    <name evidence="2" type="ORF">A2975_01005</name>
</gene>
<proteinExistence type="predicted"/>
<evidence type="ECO:0000313" key="3">
    <source>
        <dbReference type="Proteomes" id="UP000178429"/>
    </source>
</evidence>
<comment type="caution">
    <text evidence="2">The sequence shown here is derived from an EMBL/GenBank/DDBJ whole genome shotgun (WGS) entry which is preliminary data.</text>
</comment>
<dbReference type="Pfam" id="PF01850">
    <property type="entry name" value="PIN"/>
    <property type="match status" value="1"/>
</dbReference>
<feature type="domain" description="PIN" evidence="1">
    <location>
        <begin position="4"/>
        <end position="125"/>
    </location>
</feature>
<dbReference type="STRING" id="1802525.A2975_01005"/>
<dbReference type="CDD" id="cd18689">
    <property type="entry name" value="PIN_VapC-like"/>
    <property type="match status" value="1"/>
</dbReference>
<dbReference type="Gene3D" id="3.40.50.1010">
    <property type="entry name" value="5'-nuclease"/>
    <property type="match status" value="1"/>
</dbReference>
<name>A0A1F8BZZ8_9BACT</name>
<dbReference type="InterPro" id="IPR029060">
    <property type="entry name" value="PIN-like_dom_sf"/>
</dbReference>
<dbReference type="InterPro" id="IPR002716">
    <property type="entry name" value="PIN_dom"/>
</dbReference>
<accession>A0A1F8BZZ8</accession>
<sequence length="132" mass="14922">MKSMILDSYAILVFLQGEKGHNRVKQYLDDASEERIKLFISIINLAEVFYKLARKVGEAETMKIISSLRKLDLEIVSATDALVFRAAEIKAQYPISLADCFAVVLARQQKAPILTGDPEFKKVAKFVKISWL</sequence>
<dbReference type="EMBL" id="MGHL01000010">
    <property type="protein sequence ID" value="OGM69674.1"/>
    <property type="molecule type" value="Genomic_DNA"/>
</dbReference>
<reference evidence="2 3" key="1">
    <citation type="journal article" date="2016" name="Nat. Commun.">
        <title>Thousands of microbial genomes shed light on interconnected biogeochemical processes in an aquifer system.</title>
        <authorList>
            <person name="Anantharaman K."/>
            <person name="Brown C.T."/>
            <person name="Hug L.A."/>
            <person name="Sharon I."/>
            <person name="Castelle C.J."/>
            <person name="Probst A.J."/>
            <person name="Thomas B.C."/>
            <person name="Singh A."/>
            <person name="Wilkins M.J."/>
            <person name="Karaoz U."/>
            <person name="Brodie E.L."/>
            <person name="Williams K.H."/>
            <person name="Hubbard S.S."/>
            <person name="Banfield J.F."/>
        </authorList>
    </citation>
    <scope>NUCLEOTIDE SEQUENCE [LARGE SCALE GENOMIC DNA]</scope>
</reference>
<evidence type="ECO:0000313" key="2">
    <source>
        <dbReference type="EMBL" id="OGM69674.1"/>
    </source>
</evidence>
<dbReference type="SUPFAM" id="SSF88723">
    <property type="entry name" value="PIN domain-like"/>
    <property type="match status" value="1"/>
</dbReference>
<dbReference type="PANTHER" id="PTHR39677">
    <property type="entry name" value="RIBONUCLEASE VAPC6"/>
    <property type="match status" value="1"/>
</dbReference>